<proteinExistence type="predicted"/>
<reference evidence="2" key="1">
    <citation type="submission" date="2014-09" db="EMBL/GenBank/DDBJ databases">
        <authorList>
            <person name="Magalhaes I.L.F."/>
            <person name="Oliveira U."/>
            <person name="Santos F.R."/>
            <person name="Vidigal T.H.D.A."/>
            <person name="Brescovit A.D."/>
            <person name="Santos A.J."/>
        </authorList>
    </citation>
    <scope>NUCLEOTIDE SEQUENCE</scope>
    <source>
        <tissue evidence="2">Shoot tissue taken approximately 20 cm above the soil surface</tissue>
    </source>
</reference>
<protein>
    <submittedName>
        <fullName evidence="2">Uncharacterized protein</fullName>
    </submittedName>
</protein>
<organism evidence="2">
    <name type="scientific">Arundo donax</name>
    <name type="common">Giant reed</name>
    <name type="synonym">Donax arundinaceus</name>
    <dbReference type="NCBI Taxonomy" id="35708"/>
    <lineage>
        <taxon>Eukaryota</taxon>
        <taxon>Viridiplantae</taxon>
        <taxon>Streptophyta</taxon>
        <taxon>Embryophyta</taxon>
        <taxon>Tracheophyta</taxon>
        <taxon>Spermatophyta</taxon>
        <taxon>Magnoliopsida</taxon>
        <taxon>Liliopsida</taxon>
        <taxon>Poales</taxon>
        <taxon>Poaceae</taxon>
        <taxon>PACMAD clade</taxon>
        <taxon>Arundinoideae</taxon>
        <taxon>Arundineae</taxon>
        <taxon>Arundo</taxon>
    </lineage>
</organism>
<sequence>MTPEARYLLTRFSRSLHPRGTTTGAPPQLATPVASESRRNRCLSPASLSPYAIMVTTAALLSYLRGDRDT</sequence>
<dbReference type="AlphaFoldDB" id="A0A0A9FSP8"/>
<reference evidence="2" key="2">
    <citation type="journal article" date="2015" name="Data Brief">
        <title>Shoot transcriptome of the giant reed, Arundo donax.</title>
        <authorList>
            <person name="Barrero R.A."/>
            <person name="Guerrero F.D."/>
            <person name="Moolhuijzen P."/>
            <person name="Goolsby J.A."/>
            <person name="Tidwell J."/>
            <person name="Bellgard S.E."/>
            <person name="Bellgard M.I."/>
        </authorList>
    </citation>
    <scope>NUCLEOTIDE SEQUENCE</scope>
    <source>
        <tissue evidence="2">Shoot tissue taken approximately 20 cm above the soil surface</tissue>
    </source>
</reference>
<feature type="region of interest" description="Disordered" evidence="1">
    <location>
        <begin position="13"/>
        <end position="38"/>
    </location>
</feature>
<dbReference type="EMBL" id="GBRH01183652">
    <property type="protein sequence ID" value="JAE14244.1"/>
    <property type="molecule type" value="Transcribed_RNA"/>
</dbReference>
<accession>A0A0A9FSP8</accession>
<name>A0A0A9FSP8_ARUDO</name>
<evidence type="ECO:0000256" key="1">
    <source>
        <dbReference type="SAM" id="MobiDB-lite"/>
    </source>
</evidence>
<evidence type="ECO:0000313" key="2">
    <source>
        <dbReference type="EMBL" id="JAE14244.1"/>
    </source>
</evidence>